<organism evidence="1 2">
    <name type="scientific">Paratrimastix pyriformis</name>
    <dbReference type="NCBI Taxonomy" id="342808"/>
    <lineage>
        <taxon>Eukaryota</taxon>
        <taxon>Metamonada</taxon>
        <taxon>Preaxostyla</taxon>
        <taxon>Paratrimastigidae</taxon>
        <taxon>Paratrimastix</taxon>
    </lineage>
</organism>
<dbReference type="Proteomes" id="UP001141327">
    <property type="component" value="Unassembled WGS sequence"/>
</dbReference>
<reference evidence="1" key="1">
    <citation type="journal article" date="2022" name="bioRxiv">
        <title>Genomics of Preaxostyla Flagellates Illuminates Evolutionary Transitions and the Path Towards Mitochondrial Loss.</title>
        <authorList>
            <person name="Novak L.V.F."/>
            <person name="Treitli S.C."/>
            <person name="Pyrih J."/>
            <person name="Halakuc P."/>
            <person name="Pipaliya S.V."/>
            <person name="Vacek V."/>
            <person name="Brzon O."/>
            <person name="Soukal P."/>
            <person name="Eme L."/>
            <person name="Dacks J.B."/>
            <person name="Karnkowska A."/>
            <person name="Elias M."/>
            <person name="Hampl V."/>
        </authorList>
    </citation>
    <scope>NUCLEOTIDE SEQUENCE</scope>
    <source>
        <strain evidence="1">RCP-MX</strain>
    </source>
</reference>
<proteinExistence type="predicted"/>
<protein>
    <submittedName>
        <fullName evidence="1">Uncharacterized protein</fullName>
    </submittedName>
</protein>
<evidence type="ECO:0000313" key="1">
    <source>
        <dbReference type="EMBL" id="KAJ4455514.1"/>
    </source>
</evidence>
<sequence length="147" mass="16308">MSEPLEYAALLASSNVRQRVVAAEERAYAAARKAYARQAHGQVKFDEGITSFSISTPTSWQALGAVDEYEIDSVRAHRYVDGALSLNVQWGGYPDYGPDDERSWSAHRQPTLPFLPLIPFLVSFPSKPRRRCNACRTPERGSVVPPG</sequence>
<accession>A0ABQ8U862</accession>
<evidence type="ECO:0000313" key="2">
    <source>
        <dbReference type="Proteomes" id="UP001141327"/>
    </source>
</evidence>
<dbReference type="EMBL" id="JAPMOS010000105">
    <property type="protein sequence ID" value="KAJ4455514.1"/>
    <property type="molecule type" value="Genomic_DNA"/>
</dbReference>
<name>A0ABQ8U862_9EUKA</name>
<comment type="caution">
    <text evidence="1">The sequence shown here is derived from an EMBL/GenBank/DDBJ whole genome shotgun (WGS) entry which is preliminary data.</text>
</comment>
<gene>
    <name evidence="1" type="ORF">PAPYR_9548</name>
</gene>
<keyword evidence="2" id="KW-1185">Reference proteome</keyword>